<reference evidence="3 4" key="1">
    <citation type="journal article" date="2019" name="Int. J. Syst. Evol. Microbiol.">
        <title>The Global Catalogue of Microorganisms (GCM) 10K type strain sequencing project: providing services to taxonomists for standard genome sequencing and annotation.</title>
        <authorList>
            <consortium name="The Broad Institute Genomics Platform"/>
            <consortium name="The Broad Institute Genome Sequencing Center for Infectious Disease"/>
            <person name="Wu L."/>
            <person name="Ma J."/>
        </authorList>
    </citation>
    <scope>NUCLEOTIDE SEQUENCE [LARGE SCALE GENOMIC DNA]</scope>
    <source>
        <strain evidence="3 4">JCM 15503</strain>
    </source>
</reference>
<evidence type="ECO:0000313" key="3">
    <source>
        <dbReference type="EMBL" id="GAA0745715.1"/>
    </source>
</evidence>
<feature type="transmembrane region" description="Helical" evidence="2">
    <location>
        <begin position="28"/>
        <end position="49"/>
    </location>
</feature>
<accession>A0ABN1JS91</accession>
<dbReference type="RefSeq" id="WP_231011159.1">
    <property type="nucleotide sequence ID" value="NZ_BAAAEW010000006.1"/>
</dbReference>
<feature type="region of interest" description="Disordered" evidence="1">
    <location>
        <begin position="62"/>
        <end position="99"/>
    </location>
</feature>
<name>A0ABN1JS91_9BURK</name>
<keyword evidence="4" id="KW-1185">Reference proteome</keyword>
<evidence type="ECO:0008006" key="5">
    <source>
        <dbReference type="Google" id="ProtNLM"/>
    </source>
</evidence>
<keyword evidence="2" id="KW-0472">Membrane</keyword>
<evidence type="ECO:0000256" key="1">
    <source>
        <dbReference type="SAM" id="MobiDB-lite"/>
    </source>
</evidence>
<comment type="caution">
    <text evidence="3">The sequence shown here is derived from an EMBL/GenBank/DDBJ whole genome shotgun (WGS) entry which is preliminary data.</text>
</comment>
<keyword evidence="2" id="KW-1133">Transmembrane helix</keyword>
<evidence type="ECO:0000313" key="4">
    <source>
        <dbReference type="Proteomes" id="UP001500279"/>
    </source>
</evidence>
<protein>
    <recommendedName>
        <fullName evidence="5">Transmembrane protein</fullName>
    </recommendedName>
</protein>
<dbReference type="Proteomes" id="UP001500279">
    <property type="component" value="Unassembled WGS sequence"/>
</dbReference>
<organism evidence="3 4">
    <name type="scientific">Ideonella azotifigens</name>
    <dbReference type="NCBI Taxonomy" id="513160"/>
    <lineage>
        <taxon>Bacteria</taxon>
        <taxon>Pseudomonadati</taxon>
        <taxon>Pseudomonadota</taxon>
        <taxon>Betaproteobacteria</taxon>
        <taxon>Burkholderiales</taxon>
        <taxon>Sphaerotilaceae</taxon>
        <taxon>Ideonella</taxon>
    </lineage>
</organism>
<gene>
    <name evidence="3" type="ORF">GCM10009107_12320</name>
</gene>
<keyword evidence="2" id="KW-0812">Transmembrane</keyword>
<proteinExistence type="predicted"/>
<dbReference type="EMBL" id="BAAAEW010000006">
    <property type="protein sequence ID" value="GAA0745715.1"/>
    <property type="molecule type" value="Genomic_DNA"/>
</dbReference>
<evidence type="ECO:0000256" key="2">
    <source>
        <dbReference type="SAM" id="Phobius"/>
    </source>
</evidence>
<sequence>MHIVAAAWIFVALMMALAEATATEGSVLGALFTFLLYGVMPLAILLYVMGAPMRRRARRLAEQQQWEAERAAQPGPAGKPSVDPSVNPSVNDRAAPTPD</sequence>